<organism evidence="2">
    <name type="scientific">Ixodes ricinus</name>
    <name type="common">Common tick</name>
    <name type="synonym">Acarus ricinus</name>
    <dbReference type="NCBI Taxonomy" id="34613"/>
    <lineage>
        <taxon>Eukaryota</taxon>
        <taxon>Metazoa</taxon>
        <taxon>Ecdysozoa</taxon>
        <taxon>Arthropoda</taxon>
        <taxon>Chelicerata</taxon>
        <taxon>Arachnida</taxon>
        <taxon>Acari</taxon>
        <taxon>Parasitiformes</taxon>
        <taxon>Ixodida</taxon>
        <taxon>Ixodoidea</taxon>
        <taxon>Ixodidae</taxon>
        <taxon>Ixodinae</taxon>
        <taxon>Ixodes</taxon>
    </lineage>
</organism>
<keyword evidence="1" id="KW-0472">Membrane</keyword>
<dbReference type="Gene3D" id="3.60.10.10">
    <property type="entry name" value="Endonuclease/exonuclease/phosphatase"/>
    <property type="match status" value="1"/>
</dbReference>
<sequence>MYVFRTLWEHRGNAVCLFVGLWMLSRLLCFLVRMAVLFYVIFLFSNIEWRVICVYVPTSERERKFFFEGVSEYLNCDKVVISLGDFNYVCAPEDRANMTRVRDQSAFYLNDVVADNSLEDIAHVSSKSSVHFTHFQGSSHARLDRAYVSLDLVPLCDNYSVLPVSFSDHALIMFTLGDKVRKPRWNWSLWKMNSGLVNDEVFREKVDDLFRKFREDEQTMWGVCWELFKEDVKLTAIERSSIIIIKSGKKRKSYGVS</sequence>
<proteinExistence type="predicted"/>
<name>A0A147BJ38_IXORI</name>
<dbReference type="InterPro" id="IPR036691">
    <property type="entry name" value="Endo/exonu/phosph_ase_sf"/>
</dbReference>
<evidence type="ECO:0000313" key="2">
    <source>
        <dbReference type="EMBL" id="JAR90800.1"/>
    </source>
</evidence>
<dbReference type="SUPFAM" id="SSF56219">
    <property type="entry name" value="DNase I-like"/>
    <property type="match status" value="1"/>
</dbReference>
<keyword evidence="1" id="KW-0812">Transmembrane</keyword>
<dbReference type="EMBL" id="GEGO01004604">
    <property type="protein sequence ID" value="JAR90800.1"/>
    <property type="molecule type" value="Transcribed_RNA"/>
</dbReference>
<keyword evidence="1" id="KW-1133">Transmembrane helix</keyword>
<protein>
    <submittedName>
        <fullName evidence="2">Putative tick transposon</fullName>
    </submittedName>
</protein>
<evidence type="ECO:0000256" key="1">
    <source>
        <dbReference type="SAM" id="Phobius"/>
    </source>
</evidence>
<feature type="transmembrane region" description="Helical" evidence="1">
    <location>
        <begin position="20"/>
        <end position="42"/>
    </location>
</feature>
<accession>A0A147BJ38</accession>
<reference evidence="2" key="1">
    <citation type="journal article" date="2018" name="PLoS Negl. Trop. Dis.">
        <title>Sialome diversity of ticks revealed by RNAseq of single tick salivary glands.</title>
        <authorList>
            <person name="Perner J."/>
            <person name="Kropackova S."/>
            <person name="Kopacek P."/>
            <person name="Ribeiro J.M."/>
        </authorList>
    </citation>
    <scope>NUCLEOTIDE SEQUENCE</scope>
    <source>
        <strain evidence="2">Siblings of single egg batch collected in Ceske Budejovice</strain>
        <tissue evidence="2">Salivary glands</tissue>
    </source>
</reference>
<dbReference type="AlphaFoldDB" id="A0A147BJ38"/>